<gene>
    <name evidence="4" type="ORF">DAEQUDRAFT_808036</name>
</gene>
<protein>
    <recommendedName>
        <fullName evidence="3">Yeast cell wall synthesis Kre9/Knh1-like N-terminal domain-containing protein</fullName>
    </recommendedName>
</protein>
<evidence type="ECO:0000256" key="2">
    <source>
        <dbReference type="SAM" id="SignalP"/>
    </source>
</evidence>
<dbReference type="OrthoDB" id="2317741at2759"/>
<evidence type="ECO:0000256" key="1">
    <source>
        <dbReference type="ARBA" id="ARBA00022729"/>
    </source>
</evidence>
<dbReference type="InterPro" id="IPR018466">
    <property type="entry name" value="Kre9/Knh1-like_N"/>
</dbReference>
<dbReference type="EMBL" id="KV429035">
    <property type="protein sequence ID" value="KZT73856.1"/>
    <property type="molecule type" value="Genomic_DNA"/>
</dbReference>
<keyword evidence="1 2" id="KW-0732">Signal</keyword>
<evidence type="ECO:0000313" key="4">
    <source>
        <dbReference type="EMBL" id="KZT73856.1"/>
    </source>
</evidence>
<evidence type="ECO:0000259" key="3">
    <source>
        <dbReference type="Pfam" id="PF10342"/>
    </source>
</evidence>
<dbReference type="STRING" id="1314783.A0A165TRY9"/>
<evidence type="ECO:0000313" key="5">
    <source>
        <dbReference type="Proteomes" id="UP000076727"/>
    </source>
</evidence>
<dbReference type="Pfam" id="PF10342">
    <property type="entry name" value="Kre9_KNH"/>
    <property type="match status" value="1"/>
</dbReference>
<organism evidence="4 5">
    <name type="scientific">Daedalea quercina L-15889</name>
    <dbReference type="NCBI Taxonomy" id="1314783"/>
    <lineage>
        <taxon>Eukaryota</taxon>
        <taxon>Fungi</taxon>
        <taxon>Dikarya</taxon>
        <taxon>Basidiomycota</taxon>
        <taxon>Agaricomycotina</taxon>
        <taxon>Agaricomycetes</taxon>
        <taxon>Polyporales</taxon>
        <taxon>Fomitopsis</taxon>
    </lineage>
</organism>
<dbReference type="Proteomes" id="UP000076727">
    <property type="component" value="Unassembled WGS sequence"/>
</dbReference>
<name>A0A165TRY9_9APHY</name>
<keyword evidence="5" id="KW-1185">Reference proteome</keyword>
<feature type="domain" description="Yeast cell wall synthesis Kre9/Knh1-like N-terminal" evidence="3">
    <location>
        <begin position="38"/>
        <end position="126"/>
    </location>
</feature>
<proteinExistence type="predicted"/>
<feature type="signal peptide" evidence="2">
    <location>
        <begin position="1"/>
        <end position="22"/>
    </location>
</feature>
<accession>A0A165TRY9</accession>
<sequence length="127" mass="13809">MTIRLTTIFALCFTALVALVSATPTLVARDVWDPEILTPNAYTVWLTGQKYNVTWNTADAPVNITNPIGTVVLGKDRIQNQGVLASNFSITLGSIEITVPEDLEPGFDYFIVLYGDSGNASPQFTIL</sequence>
<dbReference type="AlphaFoldDB" id="A0A165TRY9"/>
<feature type="chain" id="PRO_5007867244" description="Yeast cell wall synthesis Kre9/Knh1-like N-terminal domain-containing protein" evidence="2">
    <location>
        <begin position="23"/>
        <end position="127"/>
    </location>
</feature>
<reference evidence="4 5" key="1">
    <citation type="journal article" date="2016" name="Mol. Biol. Evol.">
        <title>Comparative Genomics of Early-Diverging Mushroom-Forming Fungi Provides Insights into the Origins of Lignocellulose Decay Capabilities.</title>
        <authorList>
            <person name="Nagy L.G."/>
            <person name="Riley R."/>
            <person name="Tritt A."/>
            <person name="Adam C."/>
            <person name="Daum C."/>
            <person name="Floudas D."/>
            <person name="Sun H."/>
            <person name="Yadav J.S."/>
            <person name="Pangilinan J."/>
            <person name="Larsson K.H."/>
            <person name="Matsuura K."/>
            <person name="Barry K."/>
            <person name="Labutti K."/>
            <person name="Kuo R."/>
            <person name="Ohm R.A."/>
            <person name="Bhattacharya S.S."/>
            <person name="Shirouzu T."/>
            <person name="Yoshinaga Y."/>
            <person name="Martin F.M."/>
            <person name="Grigoriev I.V."/>
            <person name="Hibbett D.S."/>
        </authorList>
    </citation>
    <scope>NUCLEOTIDE SEQUENCE [LARGE SCALE GENOMIC DNA]</scope>
    <source>
        <strain evidence="4 5">L-15889</strain>
    </source>
</reference>